<name>A0A2Z6E087_HYDTE</name>
<dbReference type="RefSeq" id="WP_119335851.1">
    <property type="nucleotide sequence ID" value="NZ_AP018558.1"/>
</dbReference>
<gene>
    <name evidence="1" type="ORF">HPTL_1943</name>
</gene>
<dbReference type="AlphaFoldDB" id="A0A2Z6E087"/>
<evidence type="ECO:0000313" key="2">
    <source>
        <dbReference type="Proteomes" id="UP000262004"/>
    </source>
</evidence>
<evidence type="ECO:0008006" key="3">
    <source>
        <dbReference type="Google" id="ProtNLM"/>
    </source>
</evidence>
<proteinExistence type="predicted"/>
<dbReference type="Pfam" id="PF11162">
    <property type="entry name" value="DUF2946"/>
    <property type="match status" value="1"/>
</dbReference>
<dbReference type="KEGG" id="htl:HPTL_1943"/>
<dbReference type="EMBL" id="AP018558">
    <property type="protein sequence ID" value="BBD78197.1"/>
    <property type="molecule type" value="Genomic_DNA"/>
</dbReference>
<accession>A0A2Z6E087</accession>
<dbReference type="InterPro" id="IPR021333">
    <property type="entry name" value="DUF2946"/>
</dbReference>
<organism evidence="1 2">
    <name type="scientific">Hydrogenophilus thermoluteolus</name>
    <name type="common">Pseudomonas hydrogenothermophila</name>
    <dbReference type="NCBI Taxonomy" id="297"/>
    <lineage>
        <taxon>Bacteria</taxon>
        <taxon>Pseudomonadati</taxon>
        <taxon>Pseudomonadota</taxon>
        <taxon>Hydrogenophilia</taxon>
        <taxon>Hydrogenophilales</taxon>
        <taxon>Hydrogenophilaceae</taxon>
        <taxon>Hydrogenophilus</taxon>
    </lineage>
</organism>
<keyword evidence="2" id="KW-1185">Reference proteome</keyword>
<reference evidence="1 2" key="1">
    <citation type="submission" date="2018-04" db="EMBL/GenBank/DDBJ databases">
        <title>Complete genome sequence of Hydrogenophilus thermoluteolus TH-1.</title>
        <authorList>
            <person name="Arai H."/>
        </authorList>
    </citation>
    <scope>NUCLEOTIDE SEQUENCE [LARGE SCALE GENOMIC DNA]</scope>
    <source>
        <strain evidence="1 2">TH-1</strain>
    </source>
</reference>
<sequence length="122" mass="12967">MNRRNAALLVALWWCLTAFFPLVSWEVRAQRSFSDVCSLVSDAADAAAGKAPSQAPPAAHDHHDPFAACGYCLLATTHPGIASPWAAPWGWVVTVAALPVAFASVFADAIAHRLPPVRAPPR</sequence>
<protein>
    <recommendedName>
        <fullName evidence="3">DUF2946 domain-containing protein</fullName>
    </recommendedName>
</protein>
<evidence type="ECO:0000313" key="1">
    <source>
        <dbReference type="EMBL" id="BBD78197.1"/>
    </source>
</evidence>
<dbReference type="Proteomes" id="UP000262004">
    <property type="component" value="Chromosome"/>
</dbReference>